<dbReference type="EMBL" id="JAGYPE010000003">
    <property type="protein sequence ID" value="MBS4183777.1"/>
    <property type="molecule type" value="Genomic_DNA"/>
</dbReference>
<reference evidence="2" key="1">
    <citation type="submission" date="2021-05" db="EMBL/GenBank/DDBJ databases">
        <title>Novel Bacillus species.</title>
        <authorList>
            <person name="Liu G."/>
        </authorList>
    </citation>
    <scope>NUCLEOTIDE SEQUENCE</scope>
    <source>
        <strain evidence="2">FJAT-50051</strain>
    </source>
</reference>
<evidence type="ECO:0000313" key="2">
    <source>
        <dbReference type="EMBL" id="MBS4183777.1"/>
    </source>
</evidence>
<dbReference type="InterPro" id="IPR018647">
    <property type="entry name" value="SLFN_3-like_DNA/RNA_helicase"/>
</dbReference>
<accession>A0A942T0G6</accession>
<dbReference type="PROSITE" id="PS50164">
    <property type="entry name" value="GIY_YIG"/>
    <property type="match status" value="1"/>
</dbReference>
<dbReference type="Gene3D" id="3.40.50.300">
    <property type="entry name" value="P-loop containing nucleotide triphosphate hydrolases"/>
    <property type="match status" value="1"/>
</dbReference>
<gene>
    <name evidence="2" type="ORF">KHB02_20500</name>
</gene>
<dbReference type="InterPro" id="IPR027417">
    <property type="entry name" value="P-loop_NTPase"/>
</dbReference>
<dbReference type="CDD" id="cd10439">
    <property type="entry name" value="GIY-YIG_COG3410"/>
    <property type="match status" value="1"/>
</dbReference>
<organism evidence="2">
    <name type="scientific">Neobacillus citreus</name>
    <dbReference type="NCBI Taxonomy" id="2833578"/>
    <lineage>
        <taxon>Bacteria</taxon>
        <taxon>Bacillati</taxon>
        <taxon>Bacillota</taxon>
        <taxon>Bacilli</taxon>
        <taxon>Bacillales</taxon>
        <taxon>Bacillaceae</taxon>
        <taxon>Neobacillus</taxon>
    </lineage>
</organism>
<dbReference type="Pfam" id="PF09848">
    <property type="entry name" value="SLFN-g3_helicase"/>
    <property type="match status" value="1"/>
</dbReference>
<protein>
    <submittedName>
        <fullName evidence="2">DUF2075 domain-containing protein</fullName>
    </submittedName>
</protein>
<dbReference type="SUPFAM" id="SSF52540">
    <property type="entry name" value="P-loop containing nucleoside triphosphate hydrolases"/>
    <property type="match status" value="1"/>
</dbReference>
<proteinExistence type="predicted"/>
<dbReference type="AlphaFoldDB" id="A0A942T0G6"/>
<evidence type="ECO:0000259" key="1">
    <source>
        <dbReference type="PROSITE" id="PS50164"/>
    </source>
</evidence>
<name>A0A942T0G6_9BACI</name>
<sequence length="573" mass="65310">MTSFDIARLPFTPEHLRSWQADDRRFINWPVVYILDDGKRVYVGETLNTAARMRQHLESGERKTLKAVRLVLDDTFNKSVCLDLESQLIALLAADEKFTVLNSNKGIVDADYYDRARYRDTFKRIFDALREQRIFTRSLPEIENRELFKLSPFKALNRDQAIAMEDILEGLFDDWEDEAATPITVQGDPGTGKTIVAVYLLKLLRDLAQGKGLDDLEGDALFSDFFTDDNHRLLEGSRLGLVVPQQALRASLKRVFAKTPGLEKTMVLTPFEVGKSDEPWDLLVVDESHRLNHRANQASGMQNKSFEKINEKLFGADANDLTQLDWIRQQSRHQIFLIDSHQSVRPADLPQATQRALIDESGAAGRRYRLFAQMRVQGGADYISFARALLSDKPRAREDFGAYDVRFFDDLGEMHDAIRARDAEVGLSRLVAGFAWEWKSKNDSAAIDIEIDGRKLQWNQIQIDWITSPGAVEQVGSIHTVQGYDLNYAGVIIGPDVRFDQETQRVFFNRSSYFDKKGMENNPRLGIEYSNGDVLRFVTNVYSVLMTRGVLGTYVYVVDPALREHLRGVIQAR</sequence>
<dbReference type="InterPro" id="IPR000305">
    <property type="entry name" value="GIY-YIG_endonuc"/>
</dbReference>
<feature type="domain" description="GIY-YIG" evidence="1">
    <location>
        <begin position="28"/>
        <end position="100"/>
    </location>
</feature>
<comment type="caution">
    <text evidence="2">The sequence shown here is derived from an EMBL/GenBank/DDBJ whole genome shotgun (WGS) entry which is preliminary data.</text>
</comment>